<reference evidence="2" key="1">
    <citation type="submission" date="2018-05" db="EMBL/GenBank/DDBJ databases">
        <authorList>
            <person name="Lanie J.A."/>
            <person name="Ng W.-L."/>
            <person name="Kazmierczak K.M."/>
            <person name="Andrzejewski T.M."/>
            <person name="Davidsen T.M."/>
            <person name="Wayne K.J."/>
            <person name="Tettelin H."/>
            <person name="Glass J.I."/>
            <person name="Rusch D."/>
            <person name="Podicherti R."/>
            <person name="Tsui H.-C.T."/>
            <person name="Winkler M.E."/>
        </authorList>
    </citation>
    <scope>NUCLEOTIDE SEQUENCE</scope>
</reference>
<dbReference type="AlphaFoldDB" id="A0A382AYF7"/>
<proteinExistence type="predicted"/>
<evidence type="ECO:0000259" key="1">
    <source>
        <dbReference type="Pfam" id="PF13354"/>
    </source>
</evidence>
<evidence type="ECO:0000313" key="2">
    <source>
        <dbReference type="EMBL" id="SVB06590.1"/>
    </source>
</evidence>
<gene>
    <name evidence="2" type="ORF">METZ01_LOCUS159444</name>
</gene>
<dbReference type="SUPFAM" id="SSF56601">
    <property type="entry name" value="beta-lactamase/transpeptidase-like"/>
    <property type="match status" value="1"/>
</dbReference>
<dbReference type="GO" id="GO:0008800">
    <property type="term" value="F:beta-lactamase activity"/>
    <property type="evidence" value="ECO:0007669"/>
    <property type="project" value="InterPro"/>
</dbReference>
<name>A0A382AYF7_9ZZZZ</name>
<organism evidence="2">
    <name type="scientific">marine metagenome</name>
    <dbReference type="NCBI Taxonomy" id="408172"/>
    <lineage>
        <taxon>unclassified sequences</taxon>
        <taxon>metagenomes</taxon>
        <taxon>ecological metagenomes</taxon>
    </lineage>
</organism>
<dbReference type="GO" id="GO:0030655">
    <property type="term" value="P:beta-lactam antibiotic catabolic process"/>
    <property type="evidence" value="ECO:0007669"/>
    <property type="project" value="InterPro"/>
</dbReference>
<dbReference type="Pfam" id="PF13354">
    <property type="entry name" value="Beta-lactamase2"/>
    <property type="match status" value="1"/>
</dbReference>
<dbReference type="EMBL" id="UINC01027404">
    <property type="protein sequence ID" value="SVB06590.1"/>
    <property type="molecule type" value="Genomic_DNA"/>
</dbReference>
<feature type="non-terminal residue" evidence="2">
    <location>
        <position position="57"/>
    </location>
</feature>
<dbReference type="InterPro" id="IPR012338">
    <property type="entry name" value="Beta-lactam/transpept-like"/>
</dbReference>
<dbReference type="InterPro" id="IPR045155">
    <property type="entry name" value="Beta-lactam_cat"/>
</dbReference>
<accession>A0A382AYF7</accession>
<feature type="domain" description="Beta-lactamase class A catalytic" evidence="1">
    <location>
        <begin position="22"/>
        <end position="57"/>
    </location>
</feature>
<dbReference type="Gene3D" id="3.40.710.10">
    <property type="entry name" value="DD-peptidase/beta-lactamase superfamily"/>
    <property type="match status" value="1"/>
</dbReference>
<protein>
    <recommendedName>
        <fullName evidence="1">Beta-lactamase class A catalytic domain-containing protein</fullName>
    </recommendedName>
</protein>
<sequence>MISIGLENELNRLCDEQPFHTGWYVKNLRTGTVLERHGSIVVPSASTRKIAIMMAAL</sequence>